<dbReference type="InterPro" id="IPR006342">
    <property type="entry name" value="FkbM_mtfrase"/>
</dbReference>
<dbReference type="Pfam" id="PF05050">
    <property type="entry name" value="Methyltransf_21"/>
    <property type="match status" value="1"/>
</dbReference>
<feature type="domain" description="Methyltransferase FkbM" evidence="2">
    <location>
        <begin position="167"/>
        <end position="324"/>
    </location>
</feature>
<evidence type="ECO:0000313" key="4">
    <source>
        <dbReference type="RefSeq" id="XP_022316909.1"/>
    </source>
</evidence>
<evidence type="ECO:0000259" key="2">
    <source>
        <dbReference type="Pfam" id="PF05050"/>
    </source>
</evidence>
<evidence type="ECO:0000256" key="1">
    <source>
        <dbReference type="SAM" id="Phobius"/>
    </source>
</evidence>
<dbReference type="KEGG" id="cvn:111120476"/>
<dbReference type="RefSeq" id="XP_022316909.1">
    <property type="nucleotide sequence ID" value="XM_022461201.1"/>
</dbReference>
<protein>
    <submittedName>
        <fullName evidence="4">Uncharacterized protein LOC111120476 isoform X1</fullName>
    </submittedName>
</protein>
<dbReference type="Proteomes" id="UP000694844">
    <property type="component" value="Chromosome 2"/>
</dbReference>
<dbReference type="NCBIfam" id="TIGR01444">
    <property type="entry name" value="fkbM_fam"/>
    <property type="match status" value="1"/>
</dbReference>
<keyword evidence="3" id="KW-1185">Reference proteome</keyword>
<dbReference type="SUPFAM" id="SSF53335">
    <property type="entry name" value="S-adenosyl-L-methionine-dependent methyltransferases"/>
    <property type="match status" value="1"/>
</dbReference>
<feature type="transmembrane region" description="Helical" evidence="1">
    <location>
        <begin position="21"/>
        <end position="42"/>
    </location>
</feature>
<dbReference type="InterPro" id="IPR029063">
    <property type="entry name" value="SAM-dependent_MTases_sf"/>
</dbReference>
<accession>A0A8B8CNZ3</accession>
<proteinExistence type="predicted"/>
<keyword evidence="1" id="KW-0472">Membrane</keyword>
<keyword evidence="1" id="KW-1133">Transmembrane helix</keyword>
<dbReference type="Gene3D" id="3.40.50.150">
    <property type="entry name" value="Vaccinia Virus protein VP39"/>
    <property type="match status" value="1"/>
</dbReference>
<reference evidence="4" key="1">
    <citation type="submission" date="2025-08" db="UniProtKB">
        <authorList>
            <consortium name="RefSeq"/>
        </authorList>
    </citation>
    <scope>IDENTIFICATION</scope>
    <source>
        <tissue evidence="4">Whole sample</tissue>
    </source>
</reference>
<dbReference type="PANTHER" id="PTHR34203:SF15">
    <property type="entry name" value="SLL1173 PROTEIN"/>
    <property type="match status" value="1"/>
</dbReference>
<sequence>MVTQDASINALLFMLRKRRSVILITLGSICVFSVYVSLRLYLKDSVKEEKRPNLGIRKSRDYVDVDIHDSFFLHQFDQQLPEYRKLEKVNNRNGLGNLNLFQHRKGKKPPCVPFTTWRGTIKICTHDPKQDRMISAFIHSYGTWEENFLNATGEALTSHPEMTFIDLGCNIGAYTLFVASLGVQVVSVDAFDKNLELLAESLEINSLKPNVTLVHNAISDKHENVTLEVVSNNVGGSYVKTLSNSQKPTQNIVSTILLDDLIPLVKNTDVFIKMDIEGTELKALKAAKTFLHFLNVKFILMEWVLHRNKQDGLEIIEIMTNNGFLPYWDHRQLFPLKVYGHIYWPENVFWIKR</sequence>
<evidence type="ECO:0000313" key="3">
    <source>
        <dbReference type="Proteomes" id="UP000694844"/>
    </source>
</evidence>
<dbReference type="GeneID" id="111120476"/>
<name>A0A8B8CNZ3_CRAVI</name>
<dbReference type="PANTHER" id="PTHR34203">
    <property type="entry name" value="METHYLTRANSFERASE, FKBM FAMILY PROTEIN"/>
    <property type="match status" value="1"/>
</dbReference>
<dbReference type="CDD" id="cd02440">
    <property type="entry name" value="AdoMet_MTases"/>
    <property type="match status" value="1"/>
</dbReference>
<gene>
    <name evidence="4" type="primary">LOC111120476</name>
</gene>
<dbReference type="AlphaFoldDB" id="A0A8B8CNZ3"/>
<organism evidence="3 4">
    <name type="scientific">Crassostrea virginica</name>
    <name type="common">Eastern oyster</name>
    <dbReference type="NCBI Taxonomy" id="6565"/>
    <lineage>
        <taxon>Eukaryota</taxon>
        <taxon>Metazoa</taxon>
        <taxon>Spiralia</taxon>
        <taxon>Lophotrochozoa</taxon>
        <taxon>Mollusca</taxon>
        <taxon>Bivalvia</taxon>
        <taxon>Autobranchia</taxon>
        <taxon>Pteriomorphia</taxon>
        <taxon>Ostreida</taxon>
        <taxon>Ostreoidea</taxon>
        <taxon>Ostreidae</taxon>
        <taxon>Crassostrea</taxon>
    </lineage>
</organism>
<keyword evidence="1" id="KW-0812">Transmembrane</keyword>
<dbReference type="InterPro" id="IPR052514">
    <property type="entry name" value="SAM-dependent_MTase"/>
</dbReference>